<dbReference type="PRINTS" id="PR00413">
    <property type="entry name" value="HADHALOGNASE"/>
</dbReference>
<dbReference type="Gene3D" id="3.40.50.1000">
    <property type="entry name" value="HAD superfamily/HAD-like"/>
    <property type="match status" value="1"/>
</dbReference>
<dbReference type="PANTHER" id="PTHR43434">
    <property type="entry name" value="PHOSPHOGLYCOLATE PHOSPHATASE"/>
    <property type="match status" value="1"/>
</dbReference>
<dbReference type="InterPro" id="IPR023214">
    <property type="entry name" value="HAD_sf"/>
</dbReference>
<dbReference type="Pfam" id="PF13419">
    <property type="entry name" value="HAD_2"/>
    <property type="match status" value="1"/>
</dbReference>
<dbReference type="GO" id="GO:0008967">
    <property type="term" value="F:phosphoglycolate phosphatase activity"/>
    <property type="evidence" value="ECO:0007669"/>
    <property type="project" value="TreeGrafter"/>
</dbReference>
<reference evidence="1" key="1">
    <citation type="submission" date="2018-05" db="EMBL/GenBank/DDBJ databases">
        <authorList>
            <person name="Lanie J.A."/>
            <person name="Ng W.-L."/>
            <person name="Kazmierczak K.M."/>
            <person name="Andrzejewski T.M."/>
            <person name="Davidsen T.M."/>
            <person name="Wayne K.J."/>
            <person name="Tettelin H."/>
            <person name="Glass J.I."/>
            <person name="Rusch D."/>
            <person name="Podicherti R."/>
            <person name="Tsui H.-C.T."/>
            <person name="Winkler M.E."/>
        </authorList>
    </citation>
    <scope>NUCLEOTIDE SEQUENCE</scope>
</reference>
<organism evidence="1">
    <name type="scientific">marine metagenome</name>
    <dbReference type="NCBI Taxonomy" id="408172"/>
    <lineage>
        <taxon>unclassified sequences</taxon>
        <taxon>metagenomes</taxon>
        <taxon>ecological metagenomes</taxon>
    </lineage>
</organism>
<dbReference type="GO" id="GO:0006281">
    <property type="term" value="P:DNA repair"/>
    <property type="evidence" value="ECO:0007669"/>
    <property type="project" value="TreeGrafter"/>
</dbReference>
<accession>A0A381NCQ5</accession>
<dbReference type="PANTHER" id="PTHR43434:SF1">
    <property type="entry name" value="PHOSPHOGLYCOLATE PHOSPHATASE"/>
    <property type="match status" value="1"/>
</dbReference>
<gene>
    <name evidence="1" type="ORF">METZ01_LOCUS5206</name>
</gene>
<dbReference type="NCBIfam" id="TIGR01509">
    <property type="entry name" value="HAD-SF-IA-v3"/>
    <property type="match status" value="1"/>
</dbReference>
<dbReference type="InterPro" id="IPR036412">
    <property type="entry name" value="HAD-like_sf"/>
</dbReference>
<dbReference type="InterPro" id="IPR041492">
    <property type="entry name" value="HAD_2"/>
</dbReference>
<dbReference type="InterPro" id="IPR006439">
    <property type="entry name" value="HAD-SF_hydro_IA"/>
</dbReference>
<dbReference type="InterPro" id="IPR050155">
    <property type="entry name" value="HAD-like_hydrolase_sf"/>
</dbReference>
<dbReference type="NCBIfam" id="TIGR01549">
    <property type="entry name" value="HAD-SF-IA-v1"/>
    <property type="match status" value="1"/>
</dbReference>
<evidence type="ECO:0000313" key="1">
    <source>
        <dbReference type="EMBL" id="SUZ52352.1"/>
    </source>
</evidence>
<sequence>MNLFDGSPSYVDIHKVASVISEQDDESTIMNVIAEVHDQFDADALSRWKLYKDAKQTLNKLKNNGKLLGLVTNVGSKAINSAIKKLELDDIFEIVITRNHVSRLKPDPEGLLMAANSLKIDPDSILFTGDSYDDLGAAKAANMKSCYLSGGQDKINADDGIQPDFIINRLKELII</sequence>
<name>A0A381NCQ5_9ZZZZ</name>
<dbReference type="SUPFAM" id="SSF56784">
    <property type="entry name" value="HAD-like"/>
    <property type="match status" value="1"/>
</dbReference>
<dbReference type="AlphaFoldDB" id="A0A381NCQ5"/>
<dbReference type="EMBL" id="UINC01000268">
    <property type="protein sequence ID" value="SUZ52352.1"/>
    <property type="molecule type" value="Genomic_DNA"/>
</dbReference>
<proteinExistence type="predicted"/>
<protein>
    <submittedName>
        <fullName evidence="1">Uncharacterized protein</fullName>
    </submittedName>
</protein>